<reference evidence="4 5" key="1">
    <citation type="submission" date="2016-10" db="EMBL/GenBank/DDBJ databases">
        <authorList>
            <person name="de Groot N.N."/>
        </authorList>
    </citation>
    <scope>NUCLEOTIDE SEQUENCE [LARGE SCALE GENOMIC DNA]</scope>
    <source>
        <strain evidence="4 5">CGMCC 4.6533</strain>
    </source>
</reference>
<keyword evidence="2" id="KW-0175">Coiled coil</keyword>
<feature type="coiled-coil region" evidence="2">
    <location>
        <begin position="85"/>
        <end position="115"/>
    </location>
</feature>
<evidence type="ECO:0000256" key="1">
    <source>
        <dbReference type="ARBA" id="ARBA00023125"/>
    </source>
</evidence>
<dbReference type="Proteomes" id="UP000199202">
    <property type="component" value="Unassembled WGS sequence"/>
</dbReference>
<dbReference type="AlphaFoldDB" id="A0A1G8S963"/>
<dbReference type="Gene3D" id="1.10.1660.10">
    <property type="match status" value="1"/>
</dbReference>
<dbReference type="PANTHER" id="PTHR30204:SF93">
    <property type="entry name" value="HTH MERR-TYPE DOMAIN-CONTAINING PROTEIN"/>
    <property type="match status" value="1"/>
</dbReference>
<feature type="domain" description="HTH merR-type" evidence="3">
    <location>
        <begin position="1"/>
        <end position="68"/>
    </location>
</feature>
<dbReference type="PANTHER" id="PTHR30204">
    <property type="entry name" value="REDOX-CYCLING DRUG-SENSING TRANSCRIPTIONAL ACTIVATOR SOXR"/>
    <property type="match status" value="1"/>
</dbReference>
<protein>
    <submittedName>
        <fullName evidence="4">DNA-binding transcriptional regulator, MerR family</fullName>
    </submittedName>
</protein>
<dbReference type="InterPro" id="IPR009061">
    <property type="entry name" value="DNA-bd_dom_put_sf"/>
</dbReference>
<dbReference type="OrthoDB" id="5296483at2"/>
<dbReference type="PROSITE" id="PS50937">
    <property type="entry name" value="HTH_MERR_2"/>
    <property type="match status" value="1"/>
</dbReference>
<evidence type="ECO:0000256" key="2">
    <source>
        <dbReference type="SAM" id="Coils"/>
    </source>
</evidence>
<evidence type="ECO:0000313" key="5">
    <source>
        <dbReference type="Proteomes" id="UP000199202"/>
    </source>
</evidence>
<dbReference type="GO" id="GO:0003700">
    <property type="term" value="F:DNA-binding transcription factor activity"/>
    <property type="evidence" value="ECO:0007669"/>
    <property type="project" value="InterPro"/>
</dbReference>
<evidence type="ECO:0000259" key="3">
    <source>
        <dbReference type="PROSITE" id="PS50937"/>
    </source>
</evidence>
<dbReference type="SUPFAM" id="SSF46955">
    <property type="entry name" value="Putative DNA-binding domain"/>
    <property type="match status" value="1"/>
</dbReference>
<proteinExistence type="predicted"/>
<keyword evidence="5" id="KW-1185">Reference proteome</keyword>
<dbReference type="Pfam" id="PF00376">
    <property type="entry name" value="MerR"/>
    <property type="match status" value="1"/>
</dbReference>
<dbReference type="RefSeq" id="WP_090934097.1">
    <property type="nucleotide sequence ID" value="NZ_FNDJ01000009.1"/>
</dbReference>
<dbReference type="GO" id="GO:0003677">
    <property type="term" value="F:DNA binding"/>
    <property type="evidence" value="ECO:0007669"/>
    <property type="project" value="UniProtKB-KW"/>
</dbReference>
<sequence>MRIGELTRRTGVSARSLRYYEQQGLLSPARAENGYREYDELAAIHAVNIKDLMDLALTVEDIREFKERGCLDRPLSRQPPCASALSTVRARLESLDERIERLSRLRERLAAHGEEIERGLGLGKAV</sequence>
<evidence type="ECO:0000313" key="4">
    <source>
        <dbReference type="EMBL" id="SDJ25325.1"/>
    </source>
</evidence>
<dbReference type="InterPro" id="IPR047057">
    <property type="entry name" value="MerR_fam"/>
</dbReference>
<keyword evidence="1 4" id="KW-0238">DNA-binding</keyword>
<gene>
    <name evidence="4" type="ORF">SAMN05421869_109298</name>
</gene>
<dbReference type="STRING" id="633440.SAMN05421869_109298"/>
<dbReference type="SMART" id="SM00422">
    <property type="entry name" value="HTH_MERR"/>
    <property type="match status" value="1"/>
</dbReference>
<accession>A0A1G8S963</accession>
<dbReference type="InterPro" id="IPR000551">
    <property type="entry name" value="MerR-type_HTH_dom"/>
</dbReference>
<dbReference type="PRINTS" id="PR00040">
    <property type="entry name" value="HTHMERR"/>
</dbReference>
<dbReference type="EMBL" id="FNDJ01000009">
    <property type="protein sequence ID" value="SDJ25325.1"/>
    <property type="molecule type" value="Genomic_DNA"/>
</dbReference>
<organism evidence="4 5">
    <name type="scientific">Nonomuraea jiangxiensis</name>
    <dbReference type="NCBI Taxonomy" id="633440"/>
    <lineage>
        <taxon>Bacteria</taxon>
        <taxon>Bacillati</taxon>
        <taxon>Actinomycetota</taxon>
        <taxon>Actinomycetes</taxon>
        <taxon>Streptosporangiales</taxon>
        <taxon>Streptosporangiaceae</taxon>
        <taxon>Nonomuraea</taxon>
    </lineage>
</organism>
<name>A0A1G8S963_9ACTN</name>